<name>A0A7W3QMH6_ACTNM</name>
<dbReference type="PRINTS" id="PR00038">
    <property type="entry name" value="HTHLUXR"/>
</dbReference>
<sequence length="905" mass="93798">MIPHAGTARLPATTLHGRDREMGLVGDLLDRARRGRGGALTVLAGPGLGKSALLTAAAERAGDAFQTLDVRGVRAESGIPFAGLHRLLRPLAGQLAGQLAGRLPDGLAGGAEPLAVCAAVCEALGEAAALRPVLCLADDAHRMDRASLEALAFAARRLRGLPVAMLFAAGVPHPAAPPPGCLDDLPRIALEALDDEAALRVLEELVGRDLGADVAVELTELAGGCPLALAELAAALTPGQLSGTAPPPRTLPAHSALRARYQRRYLRLAPGARRLVLLACADDDGVPVEALTRAARADGVDPGELEAARECGLVRVADGTVSASTPLVRSVLYTDAVPGERRAVHRLLAAALDGERDASRRVWHRAALVAGPDDPMAGELAGAARGADAAGRHGEAARSWQRAAALTADPGVRRDRLLAAARCAWTAGRPARARALLRQVEPDPAAGLLRGAIELGDGLPVIAVWTLLDTADRTAADPATALAALTLAGEAADVLGDAPYRAAIAERAAALAPADPAGRLAVLHARAMAAAFRGERREARAALREVLALAAAVDDPAYADVTALVLGDDHAARSLAARSVAAARRAGDATAESRALAVLAYAEVALGHHAAAASAARDGLRLARAAGHRNRAVELRALLGLLAAFRGDGAAHEHLAGVPEEAARRGLARAGALASWALACLDLAADRPADAAARLRTPTGAHPAVRTLATPHYVEAAVLSGQRAAARRAFAEFERWTGEAAPGPGHRAAAARCRALLAEDERVAAECFEEALRLHRGGGSAFESARTALLYGHRLRRARRPRDARVHLRDALRVFADLGARPWAERARSELRAAGGAAETPGRGDPLAALTAQQRQIAALVAAGATNREIATRLMISTRTVDGHLRNIFTRLGLRSRVELARLAG</sequence>
<dbReference type="GO" id="GO:0005524">
    <property type="term" value="F:ATP binding"/>
    <property type="evidence" value="ECO:0007669"/>
    <property type="project" value="UniProtKB-KW"/>
</dbReference>
<dbReference type="CDD" id="cd06170">
    <property type="entry name" value="LuxR_C_like"/>
    <property type="match status" value="1"/>
</dbReference>
<dbReference type="PANTHER" id="PTHR16305:SF35">
    <property type="entry name" value="TRANSCRIPTIONAL ACTIVATOR DOMAIN"/>
    <property type="match status" value="1"/>
</dbReference>
<dbReference type="GO" id="GO:0006355">
    <property type="term" value="P:regulation of DNA-templated transcription"/>
    <property type="evidence" value="ECO:0007669"/>
    <property type="project" value="InterPro"/>
</dbReference>
<dbReference type="Pfam" id="PF13191">
    <property type="entry name" value="AAA_16"/>
    <property type="match status" value="1"/>
</dbReference>
<dbReference type="PROSITE" id="PS50043">
    <property type="entry name" value="HTH_LUXR_2"/>
    <property type="match status" value="1"/>
</dbReference>
<evidence type="ECO:0000256" key="2">
    <source>
        <dbReference type="ARBA" id="ARBA00022840"/>
    </source>
</evidence>
<dbReference type="GO" id="GO:0004016">
    <property type="term" value="F:adenylate cyclase activity"/>
    <property type="evidence" value="ECO:0007669"/>
    <property type="project" value="TreeGrafter"/>
</dbReference>
<protein>
    <submittedName>
        <fullName evidence="4">DNA-binding CsgD family transcriptional regulator</fullName>
    </submittedName>
</protein>
<reference evidence="4 5" key="1">
    <citation type="submission" date="2020-08" db="EMBL/GenBank/DDBJ databases">
        <title>Genomic Encyclopedia of Type Strains, Phase IV (KMG-IV): sequencing the most valuable type-strain genomes for metagenomic binning, comparative biology and taxonomic classification.</title>
        <authorList>
            <person name="Goeker M."/>
        </authorList>
    </citation>
    <scope>NUCLEOTIDE SEQUENCE [LARGE SCALE GENOMIC DNA]</scope>
    <source>
        <strain evidence="4 5">DSM 44197</strain>
    </source>
</reference>
<dbReference type="SUPFAM" id="SSF46894">
    <property type="entry name" value="C-terminal effector domain of the bipartite response regulators"/>
    <property type="match status" value="1"/>
</dbReference>
<dbReference type="InterPro" id="IPR011990">
    <property type="entry name" value="TPR-like_helical_dom_sf"/>
</dbReference>
<organism evidence="4 5">
    <name type="scientific">Actinomadura namibiensis</name>
    <dbReference type="NCBI Taxonomy" id="182080"/>
    <lineage>
        <taxon>Bacteria</taxon>
        <taxon>Bacillati</taxon>
        <taxon>Actinomycetota</taxon>
        <taxon>Actinomycetes</taxon>
        <taxon>Streptosporangiales</taxon>
        <taxon>Thermomonosporaceae</taxon>
        <taxon>Actinomadura</taxon>
    </lineage>
</organism>
<dbReference type="Gene3D" id="1.25.40.10">
    <property type="entry name" value="Tetratricopeptide repeat domain"/>
    <property type="match status" value="1"/>
</dbReference>
<comment type="caution">
    <text evidence="4">The sequence shown here is derived from an EMBL/GenBank/DDBJ whole genome shotgun (WGS) entry which is preliminary data.</text>
</comment>
<dbReference type="PANTHER" id="PTHR16305">
    <property type="entry name" value="TESTICULAR SOLUBLE ADENYLYL CYCLASE"/>
    <property type="match status" value="1"/>
</dbReference>
<proteinExistence type="predicted"/>
<evidence type="ECO:0000313" key="4">
    <source>
        <dbReference type="EMBL" id="MBA8952511.1"/>
    </source>
</evidence>
<dbReference type="Gene3D" id="1.10.10.10">
    <property type="entry name" value="Winged helix-like DNA-binding domain superfamily/Winged helix DNA-binding domain"/>
    <property type="match status" value="1"/>
</dbReference>
<evidence type="ECO:0000256" key="1">
    <source>
        <dbReference type="ARBA" id="ARBA00022741"/>
    </source>
</evidence>
<dbReference type="SUPFAM" id="SSF52540">
    <property type="entry name" value="P-loop containing nucleoside triphosphate hydrolases"/>
    <property type="match status" value="1"/>
</dbReference>
<keyword evidence="4" id="KW-0238">DNA-binding</keyword>
<dbReference type="InterPro" id="IPR000792">
    <property type="entry name" value="Tscrpt_reg_LuxR_C"/>
</dbReference>
<dbReference type="InterPro" id="IPR016032">
    <property type="entry name" value="Sig_transdc_resp-reg_C-effctor"/>
</dbReference>
<dbReference type="InterPro" id="IPR036388">
    <property type="entry name" value="WH-like_DNA-bd_sf"/>
</dbReference>
<dbReference type="InterPro" id="IPR027417">
    <property type="entry name" value="P-loop_NTPase"/>
</dbReference>
<feature type="domain" description="HTH luxR-type" evidence="3">
    <location>
        <begin position="843"/>
        <end position="905"/>
    </location>
</feature>
<dbReference type="AlphaFoldDB" id="A0A7W3QMH6"/>
<evidence type="ECO:0000313" key="5">
    <source>
        <dbReference type="Proteomes" id="UP000572680"/>
    </source>
</evidence>
<evidence type="ECO:0000259" key="3">
    <source>
        <dbReference type="PROSITE" id="PS50043"/>
    </source>
</evidence>
<dbReference type="RefSeq" id="WP_182844800.1">
    <property type="nucleotide sequence ID" value="NZ_JACJIA010000005.1"/>
</dbReference>
<dbReference type="GO" id="GO:0005737">
    <property type="term" value="C:cytoplasm"/>
    <property type="evidence" value="ECO:0007669"/>
    <property type="project" value="TreeGrafter"/>
</dbReference>
<keyword evidence="5" id="KW-1185">Reference proteome</keyword>
<gene>
    <name evidence="4" type="ORF">HNR61_004157</name>
</gene>
<dbReference type="GO" id="GO:0003677">
    <property type="term" value="F:DNA binding"/>
    <property type="evidence" value="ECO:0007669"/>
    <property type="project" value="UniProtKB-KW"/>
</dbReference>
<keyword evidence="1" id="KW-0547">Nucleotide-binding</keyword>
<dbReference type="SMART" id="SM00421">
    <property type="entry name" value="HTH_LUXR"/>
    <property type="match status" value="1"/>
</dbReference>
<accession>A0A7W3QMH6</accession>
<dbReference type="InterPro" id="IPR041664">
    <property type="entry name" value="AAA_16"/>
</dbReference>
<dbReference type="Proteomes" id="UP000572680">
    <property type="component" value="Unassembled WGS sequence"/>
</dbReference>
<dbReference type="PROSITE" id="PS00622">
    <property type="entry name" value="HTH_LUXR_1"/>
    <property type="match status" value="1"/>
</dbReference>
<dbReference type="EMBL" id="JACJIA010000005">
    <property type="protein sequence ID" value="MBA8952511.1"/>
    <property type="molecule type" value="Genomic_DNA"/>
</dbReference>
<keyword evidence="2" id="KW-0067">ATP-binding</keyword>
<dbReference type="Pfam" id="PF00196">
    <property type="entry name" value="GerE"/>
    <property type="match status" value="1"/>
</dbReference>